<dbReference type="Proteomes" id="UP000015100">
    <property type="component" value="Unassembled WGS sequence"/>
</dbReference>
<dbReference type="OMA" id="AWHELFA"/>
<dbReference type="HOGENOM" id="CLU_061936_0_0_1"/>
<sequence>MGGSWSGQHTADLLRGPVLHTYGGAFIDVSIILLRTLDDYFWRELEDPNSPYEVFTPLCFDALVANNMVASRKGNIFMKAWHELFAHLWEDRTNADDIRLHPLVDPFQKALELPNVAKKGYTWDWRADVSAVMDYATQSLSWYRLAMVDGGGKETNWAQYAQDHVLYSDAWYEHYAANAELGFYGQQILDCLTTPLNADPESWEYKRAYKLIWKLLTSTSMIKGTTYTNLLATPELGALLNRPENQDKDIRPGTFGALLRYGSVHFEQTRKDMVRMKYTPLAVFNKALLEIFEV</sequence>
<evidence type="ECO:0000313" key="1">
    <source>
        <dbReference type="EMBL" id="EPS39007.1"/>
    </source>
</evidence>
<dbReference type="SUPFAM" id="SSF53448">
    <property type="entry name" value="Nucleotide-diphospho-sugar transferases"/>
    <property type="match status" value="1"/>
</dbReference>
<accession>S8BUM1</accession>
<organism evidence="1 2">
    <name type="scientific">Dactylellina haptotyla (strain CBS 200.50)</name>
    <name type="common">Nematode-trapping fungus</name>
    <name type="synonym">Monacrosporium haptotylum</name>
    <dbReference type="NCBI Taxonomy" id="1284197"/>
    <lineage>
        <taxon>Eukaryota</taxon>
        <taxon>Fungi</taxon>
        <taxon>Dikarya</taxon>
        <taxon>Ascomycota</taxon>
        <taxon>Pezizomycotina</taxon>
        <taxon>Orbiliomycetes</taxon>
        <taxon>Orbiliales</taxon>
        <taxon>Orbiliaceae</taxon>
        <taxon>Dactylellina</taxon>
    </lineage>
</organism>
<dbReference type="InterPro" id="IPR029044">
    <property type="entry name" value="Nucleotide-diphossugar_trans"/>
</dbReference>
<protein>
    <submittedName>
        <fullName evidence="1">Uncharacterized protein</fullName>
    </submittedName>
</protein>
<dbReference type="EMBL" id="AQGS01000512">
    <property type="protein sequence ID" value="EPS39007.1"/>
    <property type="molecule type" value="Genomic_DNA"/>
</dbReference>
<dbReference type="AlphaFoldDB" id="S8BUM1"/>
<dbReference type="Gene3D" id="3.90.550.20">
    <property type="match status" value="1"/>
</dbReference>
<name>S8BUM1_DACHA</name>
<dbReference type="eggNOG" id="ENOG502RHHQ">
    <property type="taxonomic scope" value="Eukaryota"/>
</dbReference>
<dbReference type="OrthoDB" id="409543at2759"/>
<reference evidence="2" key="2">
    <citation type="submission" date="2013-04" db="EMBL/GenBank/DDBJ databases">
        <title>Genomic mechanisms accounting for the adaptation to parasitism in nematode-trapping fungi.</title>
        <authorList>
            <person name="Ahren D.G."/>
        </authorList>
    </citation>
    <scope>NUCLEOTIDE SEQUENCE [LARGE SCALE GENOMIC DNA]</scope>
    <source>
        <strain evidence="2">CBS 200.50</strain>
    </source>
</reference>
<gene>
    <name evidence="1" type="ORF">H072_7223</name>
</gene>
<reference evidence="1 2" key="1">
    <citation type="journal article" date="2013" name="PLoS Genet.">
        <title>Genomic mechanisms accounting for the adaptation to parasitism in nematode-trapping fungi.</title>
        <authorList>
            <person name="Meerupati T."/>
            <person name="Andersson K.M."/>
            <person name="Friman E."/>
            <person name="Kumar D."/>
            <person name="Tunlid A."/>
            <person name="Ahren D."/>
        </authorList>
    </citation>
    <scope>NUCLEOTIDE SEQUENCE [LARGE SCALE GENOMIC DNA]</scope>
    <source>
        <strain evidence="1 2">CBS 200.50</strain>
    </source>
</reference>
<comment type="caution">
    <text evidence="1">The sequence shown here is derived from an EMBL/GenBank/DDBJ whole genome shotgun (WGS) entry which is preliminary data.</text>
</comment>
<proteinExistence type="predicted"/>
<keyword evidence="2" id="KW-1185">Reference proteome</keyword>
<evidence type="ECO:0000313" key="2">
    <source>
        <dbReference type="Proteomes" id="UP000015100"/>
    </source>
</evidence>